<feature type="chain" id="PRO_5014402325" evidence="1">
    <location>
        <begin position="19"/>
        <end position="125"/>
    </location>
</feature>
<accession>A0A2I7N8Z6</accession>
<proteinExistence type="predicted"/>
<feature type="signal peptide" evidence="1">
    <location>
        <begin position="1"/>
        <end position="18"/>
    </location>
</feature>
<dbReference type="RefSeq" id="WP_102952220.1">
    <property type="nucleotide sequence ID" value="NZ_CP024847.1"/>
</dbReference>
<protein>
    <submittedName>
        <fullName evidence="2">Uncharacterized protein</fullName>
    </submittedName>
</protein>
<keyword evidence="3" id="KW-1185">Reference proteome</keyword>
<evidence type="ECO:0000313" key="3">
    <source>
        <dbReference type="Proteomes" id="UP000236655"/>
    </source>
</evidence>
<keyword evidence="1" id="KW-0732">Signal</keyword>
<organism evidence="2 3">
    <name type="scientific">Aquella oligotrophica</name>
    <dbReference type="NCBI Taxonomy" id="2067065"/>
    <lineage>
        <taxon>Bacteria</taxon>
        <taxon>Pseudomonadati</taxon>
        <taxon>Pseudomonadota</taxon>
        <taxon>Betaproteobacteria</taxon>
        <taxon>Neisseriales</taxon>
        <taxon>Neisseriaceae</taxon>
        <taxon>Aquella</taxon>
    </lineage>
</organism>
<gene>
    <name evidence="2" type="ORF">CUN60_11720</name>
</gene>
<evidence type="ECO:0000256" key="1">
    <source>
        <dbReference type="SAM" id="SignalP"/>
    </source>
</evidence>
<sequence length="125" mass="13927">MRKILMILTMMGVSSTFAMTKVDLSQQKFTCKGVKLTDSTTSAIISQNCKNVKVRTDKQITSGHNAGDLRGSDLIEEDDTDPTVANLQKVSFYTDDGSHLKCYYRNDKLYKCKAKKTTTNSSQAK</sequence>
<reference evidence="3" key="1">
    <citation type="submission" date="2017-11" db="EMBL/GenBank/DDBJ databases">
        <authorList>
            <person name="Chan K.G."/>
            <person name="Lee L.S."/>
        </authorList>
    </citation>
    <scope>NUCLEOTIDE SEQUENCE [LARGE SCALE GENOMIC DNA]</scope>
    <source>
        <strain evidence="3">DSM 100970</strain>
    </source>
</reference>
<dbReference type="Proteomes" id="UP000236655">
    <property type="component" value="Chromosome"/>
</dbReference>
<dbReference type="AlphaFoldDB" id="A0A2I7N8Z6"/>
<name>A0A2I7N8Z6_9NEIS</name>
<dbReference type="EMBL" id="CP024847">
    <property type="protein sequence ID" value="AUR52933.1"/>
    <property type="molecule type" value="Genomic_DNA"/>
</dbReference>
<evidence type="ECO:0000313" key="2">
    <source>
        <dbReference type="EMBL" id="AUR52933.1"/>
    </source>
</evidence>
<dbReference type="KEGG" id="nba:CUN60_11720"/>